<dbReference type="PANTHER" id="PTHR43080:SF2">
    <property type="entry name" value="CBS DOMAIN-CONTAINING PROTEIN"/>
    <property type="match status" value="1"/>
</dbReference>
<dbReference type="SMART" id="SM00116">
    <property type="entry name" value="CBS"/>
    <property type="match status" value="2"/>
</dbReference>
<reference evidence="5" key="2">
    <citation type="journal article" date="2021" name="Front. Microbiol.">
        <title>Comprehensive Comparative Genomics and Phenotyping of Methylobacterium Species.</title>
        <authorList>
            <person name="Alessa O."/>
            <person name="Ogura Y."/>
            <person name="Fujitani Y."/>
            <person name="Takami H."/>
            <person name="Hayashi T."/>
            <person name="Sahin N."/>
            <person name="Tani A."/>
        </authorList>
    </citation>
    <scope>NUCLEOTIDE SEQUENCE</scope>
    <source>
        <strain evidence="5">DSM 22415</strain>
    </source>
</reference>
<dbReference type="InterPro" id="IPR005105">
    <property type="entry name" value="GlnD_Uridyltrans_N"/>
</dbReference>
<dbReference type="SUPFAM" id="SSF51206">
    <property type="entry name" value="cAMP-binding domain-like"/>
    <property type="match status" value="1"/>
</dbReference>
<dbReference type="InterPro" id="IPR000644">
    <property type="entry name" value="CBS_dom"/>
</dbReference>
<dbReference type="InterPro" id="IPR018821">
    <property type="entry name" value="DUF294_put_nucleoTrafse_sb-bd"/>
</dbReference>
<dbReference type="GO" id="GO:0008773">
    <property type="term" value="F:[protein-PII] uridylyltransferase activity"/>
    <property type="evidence" value="ECO:0007669"/>
    <property type="project" value="InterPro"/>
</dbReference>
<dbReference type="PANTHER" id="PTHR43080">
    <property type="entry name" value="CBS DOMAIN-CONTAINING PROTEIN CBSX3, MITOCHONDRIAL"/>
    <property type="match status" value="1"/>
</dbReference>
<evidence type="ECO:0000259" key="3">
    <source>
        <dbReference type="PROSITE" id="PS50042"/>
    </source>
</evidence>
<dbReference type="InterPro" id="IPR018490">
    <property type="entry name" value="cNMP-bd_dom_sf"/>
</dbReference>
<dbReference type="Gene3D" id="3.10.580.10">
    <property type="entry name" value="CBS-domain"/>
    <property type="match status" value="1"/>
</dbReference>
<dbReference type="Pfam" id="PF10335">
    <property type="entry name" value="DUF294_C"/>
    <property type="match status" value="1"/>
</dbReference>
<organism evidence="6 7">
    <name type="scientific">Methylobacterium dankookense</name>
    <dbReference type="NCBI Taxonomy" id="560405"/>
    <lineage>
        <taxon>Bacteria</taxon>
        <taxon>Pseudomonadati</taxon>
        <taxon>Pseudomonadota</taxon>
        <taxon>Alphaproteobacteria</taxon>
        <taxon>Hyphomicrobiales</taxon>
        <taxon>Methylobacteriaceae</taxon>
        <taxon>Methylobacterium</taxon>
    </lineage>
</organism>
<feature type="domain" description="Cyclic nucleotide-binding" evidence="3">
    <location>
        <begin position="10"/>
        <end position="124"/>
    </location>
</feature>
<keyword evidence="1 2" id="KW-0129">CBS domain</keyword>
<dbReference type="InterPro" id="IPR046342">
    <property type="entry name" value="CBS_dom_sf"/>
</dbReference>
<dbReference type="Pfam" id="PF00571">
    <property type="entry name" value="CBS"/>
    <property type="match status" value="1"/>
</dbReference>
<dbReference type="EMBL" id="BPQI01000033">
    <property type="protein sequence ID" value="GJD55566.1"/>
    <property type="molecule type" value="Genomic_DNA"/>
</dbReference>
<evidence type="ECO:0000313" key="8">
    <source>
        <dbReference type="Proteomes" id="UP001055303"/>
    </source>
</evidence>
<evidence type="ECO:0000256" key="1">
    <source>
        <dbReference type="ARBA" id="ARBA00023122"/>
    </source>
</evidence>
<evidence type="ECO:0000313" key="6">
    <source>
        <dbReference type="EMBL" id="VUF13834.1"/>
    </source>
</evidence>
<feature type="domain" description="CBS" evidence="4">
    <location>
        <begin position="211"/>
        <end position="267"/>
    </location>
</feature>
<dbReference type="PROSITE" id="PS51371">
    <property type="entry name" value="CBS"/>
    <property type="match status" value="1"/>
</dbReference>
<dbReference type="Proteomes" id="UP001055303">
    <property type="component" value="Unassembled WGS sequence"/>
</dbReference>
<dbReference type="InterPro" id="IPR000595">
    <property type="entry name" value="cNMP-bd_dom"/>
</dbReference>
<name>A0A564G144_9HYPH</name>
<dbReference type="Pfam" id="PF00027">
    <property type="entry name" value="cNMP_binding"/>
    <property type="match status" value="1"/>
</dbReference>
<dbReference type="Proteomes" id="UP000401717">
    <property type="component" value="Unassembled WGS sequence"/>
</dbReference>
<gene>
    <name evidence="5" type="ORF">IFDJLNFL_1453</name>
    <name evidence="6" type="ORF">MTDSW087_03541</name>
</gene>
<evidence type="ECO:0000313" key="7">
    <source>
        <dbReference type="Proteomes" id="UP000401717"/>
    </source>
</evidence>
<dbReference type="EMBL" id="CABFVH010000024">
    <property type="protein sequence ID" value="VUF13834.1"/>
    <property type="molecule type" value="Genomic_DNA"/>
</dbReference>
<reference evidence="5" key="3">
    <citation type="submission" date="2021-08" db="EMBL/GenBank/DDBJ databases">
        <authorList>
            <person name="Tani A."/>
            <person name="Ola A."/>
            <person name="Ogura Y."/>
            <person name="Katsura K."/>
            <person name="Hayashi T."/>
        </authorList>
    </citation>
    <scope>NUCLEOTIDE SEQUENCE</scope>
    <source>
        <strain evidence="5">DSM 22415</strain>
    </source>
</reference>
<sequence length="603" mass="64951">MQAFDALAPPFDRLSHDEAERLRQHADVGYFRPGERVVTQGRTSGFLHVLLKGTVEVRNGDGLLAVLRAGDTFDARAVVHGEAGEDFIAAEETLCVLLPRDDIIALVHSNAAFGAFFYAEVSQKLDALSARPGGDIADSVLSARVRDCRHAPAVFVDGSATMGATGRAMLDAGVDAAFVRDGERIGIVTGLKLTRALVIEGRPIETHVREIARFEVVSIEAEDRLADALLTMTRHNKRGIAVKDGDRFVGLLRDIDILGRFAGNSQLMPGRIARASCVDDLASVASDIAEQVELLYRQGVRADAIAEITSDLNHRLHARIFDLLAPASFRDASCLFLMGSEGRGEQIVRTDQDNGLLLTSAAPASDLDAFRFAFTAALERCGFPACPGNIMVRNPAWSRTLDSFLEQLRQWAFAGTPEAAMNIAIFADAAPAAGDFGLLSQAKAVLVDILRGETRLLAQLATLVNLAKNPGTGLLGTMLTSLRLRHDRIDLKREGIFPIVHGTRVLALEHGALAGSTSRRIKALAEHGALDARFGQELAGALQVFTSLRLRAQLEGAYRGNDNGSALDLGALTAIERDVLRDASRVVARFRELIGLRYGLASL</sequence>
<dbReference type="Gene3D" id="2.60.120.10">
    <property type="entry name" value="Jelly Rolls"/>
    <property type="match status" value="1"/>
</dbReference>
<reference evidence="6 7" key="1">
    <citation type="submission" date="2019-06" db="EMBL/GenBank/DDBJ databases">
        <authorList>
            <person name="Rodrigo-Torres L."/>
            <person name="Arahal R. D."/>
            <person name="Lucena T."/>
        </authorList>
    </citation>
    <scope>NUCLEOTIDE SEQUENCE [LARGE SCALE GENOMIC DNA]</scope>
    <source>
        <strain evidence="6 7">SW08-7</strain>
    </source>
</reference>
<dbReference type="Pfam" id="PF03445">
    <property type="entry name" value="DUF294"/>
    <property type="match status" value="1"/>
</dbReference>
<dbReference type="InterPro" id="IPR014710">
    <property type="entry name" value="RmlC-like_jellyroll"/>
</dbReference>
<dbReference type="InterPro" id="IPR051257">
    <property type="entry name" value="Diverse_CBS-Domain"/>
</dbReference>
<accession>A0A564G144</accession>
<proteinExistence type="predicted"/>
<dbReference type="PROSITE" id="PS50042">
    <property type="entry name" value="CNMP_BINDING_3"/>
    <property type="match status" value="1"/>
</dbReference>
<dbReference type="AlphaFoldDB" id="A0A564G144"/>
<keyword evidence="8" id="KW-1185">Reference proteome</keyword>
<evidence type="ECO:0000259" key="4">
    <source>
        <dbReference type="PROSITE" id="PS51371"/>
    </source>
</evidence>
<dbReference type="RefSeq" id="WP_144766110.1">
    <property type="nucleotide sequence ID" value="NZ_BPQI01000033.1"/>
</dbReference>
<evidence type="ECO:0000256" key="2">
    <source>
        <dbReference type="PROSITE-ProRule" id="PRU00703"/>
    </source>
</evidence>
<evidence type="ECO:0000313" key="5">
    <source>
        <dbReference type="EMBL" id="GJD55566.1"/>
    </source>
</evidence>
<dbReference type="CDD" id="cd00038">
    <property type="entry name" value="CAP_ED"/>
    <property type="match status" value="1"/>
</dbReference>
<dbReference type="CDD" id="cd05401">
    <property type="entry name" value="NT_GlnE_GlnD_like"/>
    <property type="match status" value="1"/>
</dbReference>
<dbReference type="SUPFAM" id="SSF54631">
    <property type="entry name" value="CBS-domain pair"/>
    <property type="match status" value="1"/>
</dbReference>
<protein>
    <submittedName>
        <fullName evidence="6">Uncharacterized protein</fullName>
    </submittedName>
</protein>
<dbReference type="OrthoDB" id="9808528at2"/>